<feature type="transmembrane region" description="Helical" evidence="6">
    <location>
        <begin position="358"/>
        <end position="376"/>
    </location>
</feature>
<feature type="transmembrane region" description="Helical" evidence="6">
    <location>
        <begin position="291"/>
        <end position="320"/>
    </location>
</feature>
<feature type="transmembrane region" description="Helical" evidence="6">
    <location>
        <begin position="72"/>
        <end position="90"/>
    </location>
</feature>
<feature type="transmembrane region" description="Helical" evidence="6">
    <location>
        <begin position="130"/>
        <end position="148"/>
    </location>
</feature>
<dbReference type="PANTHER" id="PTHR43124:SF8">
    <property type="entry name" value="INNER MEMBRANE TRANSPORT PROTEIN YDHP"/>
    <property type="match status" value="1"/>
</dbReference>
<dbReference type="CDD" id="cd17324">
    <property type="entry name" value="MFS_NepI_like"/>
    <property type="match status" value="1"/>
</dbReference>
<organism evidence="8 9">
    <name type="scientific">Marinobacter xestospongiae</name>
    <dbReference type="NCBI Taxonomy" id="994319"/>
    <lineage>
        <taxon>Bacteria</taxon>
        <taxon>Pseudomonadati</taxon>
        <taxon>Pseudomonadota</taxon>
        <taxon>Gammaproteobacteria</taxon>
        <taxon>Pseudomonadales</taxon>
        <taxon>Marinobacteraceae</taxon>
        <taxon>Marinobacter</taxon>
    </lineage>
</organism>
<keyword evidence="3 6" id="KW-0812">Transmembrane</keyword>
<keyword evidence="5 6" id="KW-0472">Membrane</keyword>
<feature type="transmembrane region" description="Helical" evidence="6">
    <location>
        <begin position="332"/>
        <end position="352"/>
    </location>
</feature>
<evidence type="ECO:0000256" key="2">
    <source>
        <dbReference type="ARBA" id="ARBA00022475"/>
    </source>
</evidence>
<dbReference type="InterPro" id="IPR050189">
    <property type="entry name" value="MFS_Efflux_Transporters"/>
</dbReference>
<evidence type="ECO:0000256" key="1">
    <source>
        <dbReference type="ARBA" id="ARBA00004651"/>
    </source>
</evidence>
<dbReference type="InterPro" id="IPR011701">
    <property type="entry name" value="MFS"/>
</dbReference>
<evidence type="ECO:0000256" key="4">
    <source>
        <dbReference type="ARBA" id="ARBA00022989"/>
    </source>
</evidence>
<reference evidence="8 9" key="1">
    <citation type="submission" date="2023-10" db="EMBL/GenBank/DDBJ databases">
        <title>Characteristics and mechanism of a salt-tolerant marine origin heterotrophic nitrifying- aerobic denitrifying bacteria Marinobacter xestospongiae HN1.</title>
        <authorList>
            <person name="Qi R."/>
        </authorList>
    </citation>
    <scope>NUCLEOTIDE SEQUENCE [LARGE SCALE GENOMIC DNA]</scope>
    <source>
        <strain evidence="8 9">HN1</strain>
    </source>
</reference>
<comment type="subcellular location">
    <subcellularLocation>
        <location evidence="1">Cell membrane</location>
        <topology evidence="1">Multi-pass membrane protein</topology>
    </subcellularLocation>
</comment>
<dbReference type="Pfam" id="PF07690">
    <property type="entry name" value="MFS_1"/>
    <property type="match status" value="1"/>
</dbReference>
<feature type="transmembrane region" description="Helical" evidence="6">
    <location>
        <begin position="239"/>
        <end position="257"/>
    </location>
</feature>
<accession>A0ABU3VUM0</accession>
<feature type="transmembrane region" description="Helical" evidence="6">
    <location>
        <begin position="96"/>
        <end position="118"/>
    </location>
</feature>
<dbReference type="PROSITE" id="PS50850">
    <property type="entry name" value="MFS"/>
    <property type="match status" value="1"/>
</dbReference>
<feature type="transmembrane region" description="Helical" evidence="6">
    <location>
        <begin position="160"/>
        <end position="181"/>
    </location>
</feature>
<keyword evidence="9" id="KW-1185">Reference proteome</keyword>
<keyword evidence="4 6" id="KW-1133">Transmembrane helix</keyword>
<dbReference type="SUPFAM" id="SSF103473">
    <property type="entry name" value="MFS general substrate transporter"/>
    <property type="match status" value="1"/>
</dbReference>
<dbReference type="EMBL" id="JAWIIJ010000002">
    <property type="protein sequence ID" value="MDV2077896.1"/>
    <property type="molecule type" value="Genomic_DNA"/>
</dbReference>
<protein>
    <submittedName>
        <fullName evidence="8">MFS transporter</fullName>
    </submittedName>
</protein>
<evidence type="ECO:0000256" key="6">
    <source>
        <dbReference type="SAM" id="Phobius"/>
    </source>
</evidence>
<dbReference type="InterPro" id="IPR036259">
    <property type="entry name" value="MFS_trans_sf"/>
</dbReference>
<gene>
    <name evidence="8" type="ORF">RYS15_04345</name>
</gene>
<comment type="caution">
    <text evidence="8">The sequence shown here is derived from an EMBL/GenBank/DDBJ whole genome shotgun (WGS) entry which is preliminary data.</text>
</comment>
<dbReference type="Gene3D" id="1.20.1250.20">
    <property type="entry name" value="MFS general substrate transporter like domains"/>
    <property type="match status" value="2"/>
</dbReference>
<dbReference type="InterPro" id="IPR020846">
    <property type="entry name" value="MFS_dom"/>
</dbReference>
<dbReference type="PANTHER" id="PTHR43124">
    <property type="entry name" value="PURINE EFFLUX PUMP PBUE"/>
    <property type="match status" value="1"/>
</dbReference>
<dbReference type="Proteomes" id="UP001269819">
    <property type="component" value="Unassembled WGS sequence"/>
</dbReference>
<feature type="transmembrane region" description="Helical" evidence="6">
    <location>
        <begin position="42"/>
        <end position="63"/>
    </location>
</feature>
<sequence length="397" mass="40888">MPPIVYLLSLTLFALTTSEFMVAGMMPALASALSVAVSDVGTLISLYAGGMVIGGPLLTLLILHRGVPNRRALLALLACYAIAQALAAQADSYAVMAVARVVTGVAASACFGIALAICAEVVSPERRGRASSLVFAGLMLATVLGMPLTTMIEQWLGWRASFWSVTGVTIACTLAIARLAPAGHPPATTSLRQELAEFRKPALWAAYGTSALVIGATFAGFSYFAPILTEVTGFRQADLPWLLAIYGGATVVGNLVVGRLADRHTYPVLVTGMTLLTLAMTMFALNATSSGISLAMVIVIGLTGIPMNPAMIARVMAIALPGPLVNTVHTSVINIGLGLGAWLGGAAMSAGWGWQSPLWVGALLGTAGLASVLPFVGGPREQACAPGLSPATVSKRR</sequence>
<evidence type="ECO:0000313" key="8">
    <source>
        <dbReference type="EMBL" id="MDV2077896.1"/>
    </source>
</evidence>
<evidence type="ECO:0000256" key="5">
    <source>
        <dbReference type="ARBA" id="ARBA00023136"/>
    </source>
</evidence>
<name>A0ABU3VUM0_9GAMM</name>
<evidence type="ECO:0000313" key="9">
    <source>
        <dbReference type="Proteomes" id="UP001269819"/>
    </source>
</evidence>
<evidence type="ECO:0000256" key="3">
    <source>
        <dbReference type="ARBA" id="ARBA00022692"/>
    </source>
</evidence>
<evidence type="ECO:0000259" key="7">
    <source>
        <dbReference type="PROSITE" id="PS50850"/>
    </source>
</evidence>
<proteinExistence type="predicted"/>
<feature type="transmembrane region" description="Helical" evidence="6">
    <location>
        <begin position="266"/>
        <end position="285"/>
    </location>
</feature>
<keyword evidence="2" id="KW-1003">Cell membrane</keyword>
<feature type="transmembrane region" description="Helical" evidence="6">
    <location>
        <begin position="202"/>
        <end position="227"/>
    </location>
</feature>
<feature type="domain" description="Major facilitator superfamily (MFS) profile" evidence="7">
    <location>
        <begin position="4"/>
        <end position="380"/>
    </location>
</feature>
<dbReference type="RefSeq" id="WP_316972761.1">
    <property type="nucleotide sequence ID" value="NZ_JAWIIJ010000002.1"/>
</dbReference>